<evidence type="ECO:0000256" key="3">
    <source>
        <dbReference type="ARBA" id="ARBA00022692"/>
    </source>
</evidence>
<dbReference type="Proteomes" id="UP001178888">
    <property type="component" value="Unassembled WGS sequence"/>
</dbReference>
<protein>
    <submittedName>
        <fullName evidence="8">CidA/LrgA family protein</fullName>
    </submittedName>
</protein>
<dbReference type="GO" id="GO:0005886">
    <property type="term" value="C:plasma membrane"/>
    <property type="evidence" value="ECO:0007669"/>
    <property type="project" value="UniProtKB-SubCell"/>
</dbReference>
<evidence type="ECO:0000313" key="10">
    <source>
        <dbReference type="Proteomes" id="UP001178888"/>
    </source>
</evidence>
<evidence type="ECO:0000313" key="8">
    <source>
        <dbReference type="EMBL" id="TDK58809.1"/>
    </source>
</evidence>
<keyword evidence="4 6" id="KW-1133">Transmembrane helix</keyword>
<evidence type="ECO:0000256" key="6">
    <source>
        <dbReference type="SAM" id="Phobius"/>
    </source>
</evidence>
<feature type="transmembrane region" description="Helical" evidence="6">
    <location>
        <begin position="33"/>
        <end position="49"/>
    </location>
</feature>
<dbReference type="PANTHER" id="PTHR33931:SF2">
    <property type="entry name" value="HOLIN-LIKE PROTEIN CIDA"/>
    <property type="match status" value="1"/>
</dbReference>
<evidence type="ECO:0000313" key="9">
    <source>
        <dbReference type="Proteomes" id="UP000295132"/>
    </source>
</evidence>
<sequence>MKLLKICLQIAFIDLFFILGMAIKSFIHGPIPASMIGLLLLFFALKLKIVKLAWIEQGGKWLLAELLLFFVPSAVGIVNYKEILGFEGIETIALIIFSTIIVMGTTAFVSEKIYNHKRSDAI</sequence>
<keyword evidence="3 6" id="KW-0812">Transmembrane</keyword>
<keyword evidence="2" id="KW-1003">Cell membrane</keyword>
<evidence type="ECO:0000256" key="1">
    <source>
        <dbReference type="ARBA" id="ARBA00004651"/>
    </source>
</evidence>
<evidence type="ECO:0000313" key="7">
    <source>
        <dbReference type="EMBL" id="MDQ6599163.1"/>
    </source>
</evidence>
<dbReference type="PANTHER" id="PTHR33931">
    <property type="entry name" value="HOLIN-LIKE PROTEIN CIDA-RELATED"/>
    <property type="match status" value="1"/>
</dbReference>
<dbReference type="RefSeq" id="WP_133337830.1">
    <property type="nucleotide sequence ID" value="NZ_JAVGVR010000001.1"/>
</dbReference>
<evidence type="ECO:0000256" key="4">
    <source>
        <dbReference type="ARBA" id="ARBA00022989"/>
    </source>
</evidence>
<reference evidence="7" key="2">
    <citation type="submission" date="2023-08" db="EMBL/GenBank/DDBJ databases">
        <title>Nitrogen cycling bacteria in agricultural field soils.</title>
        <authorList>
            <person name="Jang J."/>
        </authorList>
    </citation>
    <scope>NUCLEOTIDE SEQUENCE</scope>
    <source>
        <strain evidence="7">PS3-36</strain>
    </source>
</reference>
<feature type="transmembrane region" description="Helical" evidence="6">
    <location>
        <begin position="7"/>
        <end position="27"/>
    </location>
</feature>
<gene>
    <name evidence="8" type="ORF">E2K98_21605</name>
    <name evidence="7" type="ORF">RCG21_22980</name>
</gene>
<accession>A0A4R5VLV2</accession>
<dbReference type="Pfam" id="PF03788">
    <property type="entry name" value="LrgA"/>
    <property type="match status" value="1"/>
</dbReference>
<dbReference type="EMBL" id="SMYO01000011">
    <property type="protein sequence ID" value="TDK58809.1"/>
    <property type="molecule type" value="Genomic_DNA"/>
</dbReference>
<dbReference type="AlphaFoldDB" id="A0A4R5VLV2"/>
<reference evidence="8 9" key="1">
    <citation type="submission" date="2019-03" db="EMBL/GenBank/DDBJ databases">
        <title>Bacillus niacini sp. nov. a Nicotinate-Metabolizing Mesophile Isolated from Soil.</title>
        <authorList>
            <person name="Zhang G."/>
        </authorList>
    </citation>
    <scope>NUCLEOTIDE SEQUENCE [LARGE SCALE GENOMIC DNA]</scope>
    <source>
        <strain evidence="8 9">WN066</strain>
    </source>
</reference>
<evidence type="ECO:0000256" key="5">
    <source>
        <dbReference type="ARBA" id="ARBA00023136"/>
    </source>
</evidence>
<name>A0A4R5VLV2_9BACI</name>
<keyword evidence="5 6" id="KW-0472">Membrane</keyword>
<comment type="caution">
    <text evidence="8">The sequence shown here is derived from an EMBL/GenBank/DDBJ whole genome shotgun (WGS) entry which is preliminary data.</text>
</comment>
<dbReference type="EMBL" id="JAVGVR010000001">
    <property type="protein sequence ID" value="MDQ6599163.1"/>
    <property type="molecule type" value="Genomic_DNA"/>
</dbReference>
<organism evidence="8 9">
    <name type="scientific">Bacillus salipaludis</name>
    <dbReference type="NCBI Taxonomy" id="2547811"/>
    <lineage>
        <taxon>Bacteria</taxon>
        <taxon>Bacillati</taxon>
        <taxon>Bacillota</taxon>
        <taxon>Bacilli</taxon>
        <taxon>Bacillales</taxon>
        <taxon>Bacillaceae</taxon>
        <taxon>Bacillus</taxon>
    </lineage>
</organism>
<proteinExistence type="predicted"/>
<dbReference type="NCBIfam" id="NF002460">
    <property type="entry name" value="PRK01658.1"/>
    <property type="match status" value="1"/>
</dbReference>
<dbReference type="Proteomes" id="UP000295132">
    <property type="component" value="Unassembled WGS sequence"/>
</dbReference>
<keyword evidence="10" id="KW-1185">Reference proteome</keyword>
<evidence type="ECO:0000256" key="2">
    <source>
        <dbReference type="ARBA" id="ARBA00022475"/>
    </source>
</evidence>
<comment type="subcellular location">
    <subcellularLocation>
        <location evidence="1">Cell membrane</location>
        <topology evidence="1">Multi-pass membrane protein</topology>
    </subcellularLocation>
</comment>
<feature type="transmembrane region" description="Helical" evidence="6">
    <location>
        <begin position="92"/>
        <end position="109"/>
    </location>
</feature>
<dbReference type="InterPro" id="IPR005538">
    <property type="entry name" value="LrgA/CidA"/>
</dbReference>
<feature type="transmembrane region" description="Helical" evidence="6">
    <location>
        <begin position="61"/>
        <end position="80"/>
    </location>
</feature>